<dbReference type="AlphaFoldDB" id="I3XH80"/>
<evidence type="ECO:0000313" key="2">
    <source>
        <dbReference type="Proteomes" id="UP000006180"/>
    </source>
</evidence>
<geneLocation type="plasmid" evidence="2">
    <name>pUSDA257 fragment 6</name>
</geneLocation>
<gene>
    <name evidence="1" type="ORF">USDA257_p05210</name>
</gene>
<sequence>MARWPLSPRDFVPLWNHRLFAHLATGGYRAAQFVMFVVSL</sequence>
<dbReference type="EMBL" id="CP003569">
    <property type="protein sequence ID" value="AFL55236.1"/>
    <property type="molecule type" value="Genomic_DNA"/>
</dbReference>
<dbReference type="HOGENOM" id="CLU_3296583_0_0_5"/>
<accession>I3XH80</accession>
<evidence type="ECO:0000313" key="1">
    <source>
        <dbReference type="EMBL" id="AFL55236.1"/>
    </source>
</evidence>
<name>I3XH80_SINF2</name>
<reference evidence="1" key="1">
    <citation type="journal article" date="2012" name="J. Bacteriol.">
        <title>Complete genome sequence of the broad-host-range strain Sinorhizobium fredii USDA257.</title>
        <authorList>
            <person name="Schuldes J."/>
            <person name="Rodriguez Orbegoso M."/>
            <person name="Schmeisser C."/>
            <person name="Krishnan H.B."/>
            <person name="Daniel R."/>
            <person name="Streit W.R."/>
        </authorList>
    </citation>
    <scope>NUCLEOTIDE SEQUENCE [LARGE SCALE GENOMIC DNA]</scope>
    <source>
        <strain evidence="1">USDA 257</strain>
        <plasmid evidence="1">pUSDA257</plasmid>
    </source>
</reference>
<organism evidence="1">
    <name type="scientific">Sinorhizobium fredii (strain USDA 257)</name>
    <dbReference type="NCBI Taxonomy" id="1185652"/>
    <lineage>
        <taxon>Bacteria</taxon>
        <taxon>Pseudomonadati</taxon>
        <taxon>Pseudomonadota</taxon>
        <taxon>Alphaproteobacteria</taxon>
        <taxon>Hyphomicrobiales</taxon>
        <taxon>Rhizobiaceae</taxon>
        <taxon>Sinorhizobium/Ensifer group</taxon>
        <taxon>Sinorhizobium</taxon>
    </lineage>
</organism>
<keyword evidence="1" id="KW-0614">Plasmid</keyword>
<protein>
    <submittedName>
        <fullName evidence="1">Uncharacterized protein</fullName>
    </submittedName>
</protein>
<proteinExistence type="predicted"/>